<dbReference type="Pfam" id="PF00497">
    <property type="entry name" value="SBP_bac_3"/>
    <property type="match status" value="1"/>
</dbReference>
<reference evidence="7" key="1">
    <citation type="journal article" date="2019" name="Int. J. Syst. Evol. Microbiol.">
        <title>The Global Catalogue of Microorganisms (GCM) 10K type strain sequencing project: providing services to taxonomists for standard genome sequencing and annotation.</title>
        <authorList>
            <consortium name="The Broad Institute Genomics Platform"/>
            <consortium name="The Broad Institute Genome Sequencing Center for Infectious Disease"/>
            <person name="Wu L."/>
            <person name="Ma J."/>
        </authorList>
    </citation>
    <scope>NUCLEOTIDE SEQUENCE [LARGE SCALE GENOMIC DNA]</scope>
    <source>
        <strain evidence="7">NBRC 108565</strain>
    </source>
</reference>
<dbReference type="Proteomes" id="UP001321475">
    <property type="component" value="Chromosome"/>
</dbReference>
<dbReference type="InterPro" id="IPR051455">
    <property type="entry name" value="Bact_solute-bind_prot3"/>
</dbReference>
<dbReference type="EMBL" id="AP027729">
    <property type="protein sequence ID" value="BDZ40763.1"/>
    <property type="molecule type" value="Genomic_DNA"/>
</dbReference>
<accession>A0ABM8FYE5</accession>
<dbReference type="CDD" id="cd13690">
    <property type="entry name" value="PBP2_GluB"/>
    <property type="match status" value="1"/>
</dbReference>
<dbReference type="PANTHER" id="PTHR30085">
    <property type="entry name" value="AMINO ACID ABC TRANSPORTER PERMEASE"/>
    <property type="match status" value="1"/>
</dbReference>
<dbReference type="Gene3D" id="3.40.190.10">
    <property type="entry name" value="Periplasmic binding protein-like II"/>
    <property type="match status" value="2"/>
</dbReference>
<feature type="domain" description="Solute-binding protein family 3/N-terminal" evidence="5">
    <location>
        <begin position="39"/>
        <end position="260"/>
    </location>
</feature>
<gene>
    <name evidence="6" type="ORF">GCM10025865_00620</name>
</gene>
<evidence type="ECO:0000256" key="4">
    <source>
        <dbReference type="SAM" id="MobiDB-lite"/>
    </source>
</evidence>
<name>A0ABM8FYE5_9CELL</name>
<organism evidence="6 7">
    <name type="scientific">Paraoerskovia sediminicola</name>
    <dbReference type="NCBI Taxonomy" id="1138587"/>
    <lineage>
        <taxon>Bacteria</taxon>
        <taxon>Bacillati</taxon>
        <taxon>Actinomycetota</taxon>
        <taxon>Actinomycetes</taxon>
        <taxon>Micrococcales</taxon>
        <taxon>Cellulomonadaceae</taxon>
        <taxon>Paraoerskovia</taxon>
    </lineage>
</organism>
<dbReference type="SMART" id="SM00062">
    <property type="entry name" value="PBPb"/>
    <property type="match status" value="1"/>
</dbReference>
<keyword evidence="3" id="KW-0732">Signal</keyword>
<evidence type="ECO:0000256" key="3">
    <source>
        <dbReference type="ARBA" id="ARBA00022729"/>
    </source>
</evidence>
<keyword evidence="7" id="KW-1185">Reference proteome</keyword>
<comment type="similarity">
    <text evidence="1">Belongs to the bacterial solute-binding protein 3 family.</text>
</comment>
<sequence>MADAACTDATASYAPDGPLPAPDDLPDGSTMAEIRERGSLVVGVSADTLLMGARNPFTGDVEGFDIDVLHAVSEAIFGDPDRLVLKVITSGERIEVLESDEVDLVARAFTVTCDRWEQIAFSSVYYDAGQKLLVPTDSTATSFDDLDGARVCAPEGTTTLASLDDHPGVVPVPATTHTQCLVLFQQGKVDAITGDDTILAGFARQDPYAKVVGEPLSEEPYGVGVRQDEVDLVRFVNAVLEQVREDGRWQDSYDKWLGDLGEATPPEPTYGREP</sequence>
<evidence type="ECO:0000313" key="6">
    <source>
        <dbReference type="EMBL" id="BDZ40763.1"/>
    </source>
</evidence>
<evidence type="ECO:0000256" key="1">
    <source>
        <dbReference type="ARBA" id="ARBA00010333"/>
    </source>
</evidence>
<keyword evidence="2" id="KW-0813">Transport</keyword>
<proteinExistence type="inferred from homology"/>
<evidence type="ECO:0000259" key="5">
    <source>
        <dbReference type="SMART" id="SM00062"/>
    </source>
</evidence>
<feature type="region of interest" description="Disordered" evidence="4">
    <location>
        <begin position="1"/>
        <end position="30"/>
    </location>
</feature>
<dbReference type="PANTHER" id="PTHR30085:SF6">
    <property type="entry name" value="ABC TRANSPORTER GLUTAMINE-BINDING PROTEIN GLNH"/>
    <property type="match status" value="1"/>
</dbReference>
<protein>
    <submittedName>
        <fullName evidence="6">ABC transporter substrate-binding protein</fullName>
    </submittedName>
</protein>
<dbReference type="InterPro" id="IPR001638">
    <property type="entry name" value="Solute-binding_3/MltF_N"/>
</dbReference>
<evidence type="ECO:0000313" key="7">
    <source>
        <dbReference type="Proteomes" id="UP001321475"/>
    </source>
</evidence>
<evidence type="ECO:0000256" key="2">
    <source>
        <dbReference type="ARBA" id="ARBA00022448"/>
    </source>
</evidence>
<dbReference type="SUPFAM" id="SSF53850">
    <property type="entry name" value="Periplasmic binding protein-like II"/>
    <property type="match status" value="1"/>
</dbReference>